<feature type="region of interest" description="Disordered" evidence="1">
    <location>
        <begin position="931"/>
        <end position="955"/>
    </location>
</feature>
<feature type="region of interest" description="Disordered" evidence="1">
    <location>
        <begin position="242"/>
        <end position="350"/>
    </location>
</feature>
<dbReference type="GeneID" id="37268935"/>
<reference evidence="2 3" key="1">
    <citation type="journal article" date="2018" name="Mol. Biol. Evol.">
        <title>Broad Genomic Sampling Reveals a Smut Pathogenic Ancestry of the Fungal Clade Ustilaginomycotina.</title>
        <authorList>
            <person name="Kijpornyongpan T."/>
            <person name="Mondo S.J."/>
            <person name="Barry K."/>
            <person name="Sandor L."/>
            <person name="Lee J."/>
            <person name="Lipzen A."/>
            <person name="Pangilinan J."/>
            <person name="LaButti K."/>
            <person name="Hainaut M."/>
            <person name="Henrissat B."/>
            <person name="Grigoriev I.V."/>
            <person name="Spatafora J.W."/>
            <person name="Aime M.C."/>
        </authorList>
    </citation>
    <scope>NUCLEOTIDE SEQUENCE [LARGE SCALE GENOMIC DNA]</scope>
    <source>
        <strain evidence="2 3">MCA 4186</strain>
    </source>
</reference>
<feature type="region of interest" description="Disordered" evidence="1">
    <location>
        <begin position="128"/>
        <end position="221"/>
    </location>
</feature>
<feature type="compositionally biased region" description="Low complexity" evidence="1">
    <location>
        <begin position="88"/>
        <end position="97"/>
    </location>
</feature>
<feature type="region of interest" description="Disordered" evidence="1">
    <location>
        <begin position="773"/>
        <end position="796"/>
    </location>
</feature>
<accession>A0A316ZIA9</accession>
<feature type="compositionally biased region" description="Polar residues" evidence="1">
    <location>
        <begin position="184"/>
        <end position="203"/>
    </location>
</feature>
<feature type="region of interest" description="Disordered" evidence="1">
    <location>
        <begin position="1193"/>
        <end position="1224"/>
    </location>
</feature>
<protein>
    <submittedName>
        <fullName evidence="2">Uncharacterized protein</fullName>
    </submittedName>
</protein>
<feature type="compositionally biased region" description="Acidic residues" evidence="1">
    <location>
        <begin position="867"/>
        <end position="877"/>
    </location>
</feature>
<feature type="region of interest" description="Disordered" evidence="1">
    <location>
        <begin position="1253"/>
        <end position="1290"/>
    </location>
</feature>
<feature type="compositionally biased region" description="Low complexity" evidence="1">
    <location>
        <begin position="1203"/>
        <end position="1224"/>
    </location>
</feature>
<feature type="compositionally biased region" description="Pro residues" evidence="1">
    <location>
        <begin position="312"/>
        <end position="325"/>
    </location>
</feature>
<feature type="compositionally biased region" description="Polar residues" evidence="1">
    <location>
        <begin position="281"/>
        <end position="297"/>
    </location>
</feature>
<feature type="region of interest" description="Disordered" evidence="1">
    <location>
        <begin position="1096"/>
        <end position="1134"/>
    </location>
</feature>
<feature type="region of interest" description="Disordered" evidence="1">
    <location>
        <begin position="542"/>
        <end position="636"/>
    </location>
</feature>
<feature type="compositionally biased region" description="Polar residues" evidence="1">
    <location>
        <begin position="1256"/>
        <end position="1284"/>
    </location>
</feature>
<gene>
    <name evidence="2" type="ORF">FA09DRAFT_327408</name>
</gene>
<evidence type="ECO:0000256" key="1">
    <source>
        <dbReference type="SAM" id="MobiDB-lite"/>
    </source>
</evidence>
<feature type="region of interest" description="Disordered" evidence="1">
    <location>
        <begin position="1056"/>
        <end position="1077"/>
    </location>
</feature>
<feature type="region of interest" description="Disordered" evidence="1">
    <location>
        <begin position="867"/>
        <end position="918"/>
    </location>
</feature>
<feature type="compositionally biased region" description="Polar residues" evidence="1">
    <location>
        <begin position="1105"/>
        <end position="1134"/>
    </location>
</feature>
<evidence type="ECO:0000313" key="3">
    <source>
        <dbReference type="Proteomes" id="UP000245946"/>
    </source>
</evidence>
<organism evidence="2 3">
    <name type="scientific">Tilletiopsis washingtonensis</name>
    <dbReference type="NCBI Taxonomy" id="58919"/>
    <lineage>
        <taxon>Eukaryota</taxon>
        <taxon>Fungi</taxon>
        <taxon>Dikarya</taxon>
        <taxon>Basidiomycota</taxon>
        <taxon>Ustilaginomycotina</taxon>
        <taxon>Exobasidiomycetes</taxon>
        <taxon>Entylomatales</taxon>
        <taxon>Entylomatales incertae sedis</taxon>
        <taxon>Tilletiopsis</taxon>
    </lineage>
</organism>
<dbReference type="RefSeq" id="XP_025600951.1">
    <property type="nucleotide sequence ID" value="XM_025741391.1"/>
</dbReference>
<dbReference type="Proteomes" id="UP000245946">
    <property type="component" value="Unassembled WGS sequence"/>
</dbReference>
<keyword evidence="3" id="KW-1185">Reference proteome</keyword>
<evidence type="ECO:0000313" key="2">
    <source>
        <dbReference type="EMBL" id="PWO00673.1"/>
    </source>
</evidence>
<dbReference type="EMBL" id="KZ819284">
    <property type="protein sequence ID" value="PWO00673.1"/>
    <property type="molecule type" value="Genomic_DNA"/>
</dbReference>
<feature type="compositionally biased region" description="Low complexity" evidence="1">
    <location>
        <begin position="24"/>
        <end position="33"/>
    </location>
</feature>
<proteinExistence type="predicted"/>
<feature type="region of interest" description="Disordered" evidence="1">
    <location>
        <begin position="1"/>
        <end position="97"/>
    </location>
</feature>
<feature type="compositionally biased region" description="Basic and acidic residues" evidence="1">
    <location>
        <begin position="136"/>
        <end position="145"/>
    </location>
</feature>
<sequence>MRPESRCASPFWTDPPSSNGIALGRIASPPSGSSSGGGGTLGRIASLRRSVQLSRTEPPPEPSCLPLDADPFARPTSALSQRSDRASSRPASSLSTHSAVGAQLLLNKLPSAPRPRLLSATAELNETAGLCTPPRDAPRSAHSPHEQSQLHVAQPLPSRFSQSPASRRGGGVDALRKLARMRKGSTQVPRKGSTVPTADTSGGSLAVPGAAASPPRRGAISGGLRTMRSAASIGNLRKLLPKSSRAQLVPPLPTSSDTTAGADETSPRPSGSMRWPRRRQASTATIVSGGSAASVSFPSARDADVDIDDSPPSSPPLPLNKPLPATPSRRRRTSSAARTPGGRRRVISAARAIPVSPPRGSTRAAPVPRRLHLLSHRALLPGNAPRKDVAIRDSWLDVLGTGIDAWALAAAPNGRALEEPPTEAPPSRAAWWNRSLRIGRQKQLITVSNAAEGPEAEQTSATAWFATLPTLAGRRSEDLLRQTGRTQPVPRASRSIDLLRAAPGTSSIHVRPAIPSWDVLGPAPVPVASDWVSTRSASARAQLSERRAAATRAMSASPPPGDDKPWLRPLRLGDTSLEGPRSATIEGPKRVLDGGPRSAPLLQRDVRSPTPTQRDLRSPTPTQAGPPQTAPPTAPLQRAPAVPALVQTAASPSSSLRAQSPLDKNAAMLLLHSLPIPPRARRSRASTVSSCDSQELNVLRGEQRHERNDTVASVQTVSSSILYVAEESMASAPPSDPPQEPLPTPPNSAAFTIKPDREWPDTHSWEDIRADRGVTPCDWDDLGERTSSARDTSSSLASEATELLSSLLDSFGEASPARDDVYLRPHWHDGDSARRSSTTGESILSYTSTLSSGASDGADLQSLIDGLMDESDDDDDNERGSASSGFTWPPRPSHADSSLAPVPTPSIRLSPADGSDSLDVDDAAVAFDMVSTPGTPSGVQESPCPPSRVRMGGGRAVRPRVSDLDLTKRVNGASAAAPSTTSAALPPSVVPPSMPRHVDLRVGFAHVPPPSFSPELLHELGLGPTAPDTPCATPTHKRMPSAPLDLAAMLDEYTPPQSVSTSAKHGKSMAAHTRTSSEPCVFRDTPAIIVRPSDSDVESECGSVSGASHGSPSCASYRDSMTSSRRSMASGRNSMASCGSASLLSCGDSPGVIATARVVASRISAAPAPASLLHGREVHAGRFSQGVQCATQAPVIEPPGSPPSEASSVHRVSPPSVHFAPAPSQCASPPSLSFASATGESFASPPSAAPLHYASPVSSPASSTRRDSFWSTGEGHNTSMSSVWSPDDARRQSGTYTGKLLPVAEIPEARIGTCEDMHEDPLDEALEKRRASIGSLSVDEAEALEQQLRFEEQALTAVLHSRQTWTGGSLCEYLLSGERPARH</sequence>
<name>A0A316ZIA9_9BASI</name>
<feature type="compositionally biased region" description="Low complexity" evidence="1">
    <location>
        <begin position="206"/>
        <end position="219"/>
    </location>
</feature>